<evidence type="ECO:0000313" key="10">
    <source>
        <dbReference type="EMBL" id="WVZ58520.1"/>
    </source>
</evidence>
<gene>
    <name evidence="10" type="ORF">U9M48_008791</name>
</gene>
<keyword evidence="6 8" id="KW-1133">Transmembrane helix</keyword>
<evidence type="ECO:0000256" key="2">
    <source>
        <dbReference type="ARBA" id="ARBA00007651"/>
    </source>
</evidence>
<dbReference type="EMBL" id="CP144746">
    <property type="protein sequence ID" value="WVZ58520.1"/>
    <property type="molecule type" value="Genomic_DNA"/>
</dbReference>
<keyword evidence="5 8" id="KW-0812">Transmembrane</keyword>
<dbReference type="PANTHER" id="PTHR33573:SF64">
    <property type="entry name" value="CASP-LIKE PROTEIN 2B1"/>
    <property type="match status" value="1"/>
</dbReference>
<sequence length="215" mass="22448">MRRQAAGSVDDDIEVISLTASDGGDVVPPPPAGLPVAVGAAGWRVSACTEGRLCATEVCLRFVACGLALVAAVVLAVDRETHDFMGLFVKVARYTDIPAFVRILQPPPGRAMLGDESDQIGQYRTRQQAHGLRCVIAYMLVSALAAALVPSMIGKHGLPMFGWMGTADLYAKFSMQAAGAIVCALLAAVLVVAMSAVSAFNLFSLYGTGKGTNMS</sequence>
<evidence type="ECO:0000256" key="5">
    <source>
        <dbReference type="ARBA" id="ARBA00022692"/>
    </source>
</evidence>
<evidence type="ECO:0000256" key="1">
    <source>
        <dbReference type="ARBA" id="ARBA00004651"/>
    </source>
</evidence>
<feature type="transmembrane region" description="Helical" evidence="8">
    <location>
        <begin position="134"/>
        <end position="153"/>
    </location>
</feature>
<evidence type="ECO:0000256" key="4">
    <source>
        <dbReference type="ARBA" id="ARBA00022475"/>
    </source>
</evidence>
<dbReference type="GO" id="GO:0005886">
    <property type="term" value="C:plasma membrane"/>
    <property type="evidence" value="ECO:0007669"/>
    <property type="project" value="UniProtKB-SubCell"/>
</dbReference>
<keyword evidence="11" id="KW-1185">Reference proteome</keyword>
<reference evidence="10 11" key="1">
    <citation type="submission" date="2024-02" db="EMBL/GenBank/DDBJ databases">
        <title>High-quality chromosome-scale genome assembly of Pensacola bahiagrass (Paspalum notatum Flugge var. saurae).</title>
        <authorList>
            <person name="Vega J.M."/>
            <person name="Podio M."/>
            <person name="Orjuela J."/>
            <person name="Siena L.A."/>
            <person name="Pessino S.C."/>
            <person name="Combes M.C."/>
            <person name="Mariac C."/>
            <person name="Albertini E."/>
            <person name="Pupilli F."/>
            <person name="Ortiz J.P.A."/>
            <person name="Leblanc O."/>
        </authorList>
    </citation>
    <scope>NUCLEOTIDE SEQUENCE [LARGE SCALE GENOMIC DNA]</scope>
    <source>
        <strain evidence="10">R1</strain>
        <tissue evidence="10">Leaf</tissue>
    </source>
</reference>
<accession>A0AAQ3SQB9</accession>
<dbReference type="Pfam" id="PF04535">
    <property type="entry name" value="CASP_dom"/>
    <property type="match status" value="1"/>
</dbReference>
<comment type="subunit">
    <text evidence="3 8">Homodimer and heterodimers.</text>
</comment>
<evidence type="ECO:0000256" key="6">
    <source>
        <dbReference type="ARBA" id="ARBA00022989"/>
    </source>
</evidence>
<evidence type="ECO:0000259" key="9">
    <source>
        <dbReference type="Pfam" id="PF04535"/>
    </source>
</evidence>
<evidence type="ECO:0000313" key="11">
    <source>
        <dbReference type="Proteomes" id="UP001341281"/>
    </source>
</evidence>
<evidence type="ECO:0000256" key="3">
    <source>
        <dbReference type="ARBA" id="ARBA00011489"/>
    </source>
</evidence>
<protein>
    <recommendedName>
        <fullName evidence="8">CASP-like protein</fullName>
    </recommendedName>
</protein>
<keyword evidence="7 8" id="KW-0472">Membrane</keyword>
<feature type="domain" description="Casparian strip membrane protein" evidence="9">
    <location>
        <begin position="53"/>
        <end position="101"/>
    </location>
</feature>
<organism evidence="10 11">
    <name type="scientific">Paspalum notatum var. saurae</name>
    <dbReference type="NCBI Taxonomy" id="547442"/>
    <lineage>
        <taxon>Eukaryota</taxon>
        <taxon>Viridiplantae</taxon>
        <taxon>Streptophyta</taxon>
        <taxon>Embryophyta</taxon>
        <taxon>Tracheophyta</taxon>
        <taxon>Spermatophyta</taxon>
        <taxon>Magnoliopsida</taxon>
        <taxon>Liliopsida</taxon>
        <taxon>Poales</taxon>
        <taxon>Poaceae</taxon>
        <taxon>PACMAD clade</taxon>
        <taxon>Panicoideae</taxon>
        <taxon>Andropogonodae</taxon>
        <taxon>Paspaleae</taxon>
        <taxon>Paspalinae</taxon>
        <taxon>Paspalum</taxon>
    </lineage>
</organism>
<comment type="caution">
    <text evidence="8">Lacks conserved residue(s) required for the propagation of feature annotation.</text>
</comment>
<dbReference type="PANTHER" id="PTHR33573">
    <property type="entry name" value="CASP-LIKE PROTEIN 4A4"/>
    <property type="match status" value="1"/>
</dbReference>
<keyword evidence="4 8" id="KW-1003">Cell membrane</keyword>
<dbReference type="Proteomes" id="UP001341281">
    <property type="component" value="Chromosome 02"/>
</dbReference>
<proteinExistence type="inferred from homology"/>
<name>A0AAQ3SQB9_PASNO</name>
<feature type="transmembrane region" description="Helical" evidence="8">
    <location>
        <begin position="173"/>
        <end position="206"/>
    </location>
</feature>
<comment type="subcellular location">
    <subcellularLocation>
        <location evidence="1 8">Cell membrane</location>
        <topology evidence="1 8">Multi-pass membrane protein</topology>
    </subcellularLocation>
</comment>
<dbReference type="AlphaFoldDB" id="A0AAQ3SQB9"/>
<dbReference type="InterPro" id="IPR006702">
    <property type="entry name" value="CASP_dom"/>
</dbReference>
<comment type="similarity">
    <text evidence="2 8">Belongs to the Casparian strip membrane proteins (CASP) family.</text>
</comment>
<evidence type="ECO:0000256" key="8">
    <source>
        <dbReference type="RuleBase" id="RU361233"/>
    </source>
</evidence>
<evidence type="ECO:0000256" key="7">
    <source>
        <dbReference type="ARBA" id="ARBA00023136"/>
    </source>
</evidence>